<keyword evidence="1" id="KW-0808">Transferase</keyword>
<dbReference type="RefSeq" id="WP_235420967.1">
    <property type="nucleotide sequence ID" value="NZ_JXRP01000019.1"/>
</dbReference>
<evidence type="ECO:0000313" key="1">
    <source>
        <dbReference type="EMBL" id="KIL44612.1"/>
    </source>
</evidence>
<keyword evidence="1" id="KW-0418">Kinase</keyword>
<dbReference type="GO" id="GO:0016301">
    <property type="term" value="F:kinase activity"/>
    <property type="evidence" value="ECO:0007669"/>
    <property type="project" value="UniProtKB-KW"/>
</dbReference>
<gene>
    <name evidence="1" type="ORF">KP78_35760</name>
</gene>
<comment type="caution">
    <text evidence="1">The sequence shown here is derived from an EMBL/GenBank/DDBJ whole genome shotgun (WGS) entry which is preliminary data.</text>
</comment>
<dbReference type="EMBL" id="JXRP01000019">
    <property type="protein sequence ID" value="KIL44612.1"/>
    <property type="molecule type" value="Genomic_DNA"/>
</dbReference>
<name>A0A0C2V6M2_9BACL</name>
<protein>
    <submittedName>
        <fullName evidence="1">Protein kinase</fullName>
    </submittedName>
</protein>
<organism evidence="1 2">
    <name type="scientific">Jeotgalibacillus soli</name>
    <dbReference type="NCBI Taxonomy" id="889306"/>
    <lineage>
        <taxon>Bacteria</taxon>
        <taxon>Bacillati</taxon>
        <taxon>Bacillota</taxon>
        <taxon>Bacilli</taxon>
        <taxon>Bacillales</taxon>
        <taxon>Caryophanaceae</taxon>
        <taxon>Jeotgalibacillus</taxon>
    </lineage>
</organism>
<accession>A0A0C2V6M2</accession>
<proteinExistence type="predicted"/>
<dbReference type="PATRIC" id="fig|889306.3.peg.3592"/>
<dbReference type="Proteomes" id="UP000031938">
    <property type="component" value="Unassembled WGS sequence"/>
</dbReference>
<keyword evidence="2" id="KW-1185">Reference proteome</keyword>
<evidence type="ECO:0000313" key="2">
    <source>
        <dbReference type="Proteomes" id="UP000031938"/>
    </source>
</evidence>
<sequence length="51" mass="6321">MINKVEQITNEMFRFSDHVNDFFVRIINYKTYEEQLEEVSWTKYLFEQGPL</sequence>
<reference evidence="1 2" key="1">
    <citation type="submission" date="2015-01" db="EMBL/GenBank/DDBJ databases">
        <title>Genome sequencing of Jeotgalibacillus soli.</title>
        <authorList>
            <person name="Goh K.M."/>
            <person name="Chan K.-G."/>
            <person name="Yaakop A.S."/>
            <person name="Ee R."/>
            <person name="Gan H.M."/>
            <person name="Chan C.S."/>
        </authorList>
    </citation>
    <scope>NUCLEOTIDE SEQUENCE [LARGE SCALE GENOMIC DNA]</scope>
    <source>
        <strain evidence="1 2">P9</strain>
    </source>
</reference>
<dbReference type="AlphaFoldDB" id="A0A0C2V6M2"/>